<comment type="caution">
    <text evidence="1">The sequence shown here is derived from an EMBL/GenBank/DDBJ whole genome shotgun (WGS) entry which is preliminary data.</text>
</comment>
<sequence length="66" mass="7171">MTLILFLAFITPAAIGLYFLLKPPISEQVEPEYTEETAQGVIIVEPIIANTASHVSPLTMNQTVGK</sequence>
<organism evidence="1 2">
    <name type="scientific">Cohnella kolymensis</name>
    <dbReference type="NCBI Taxonomy" id="1590652"/>
    <lineage>
        <taxon>Bacteria</taxon>
        <taxon>Bacillati</taxon>
        <taxon>Bacillota</taxon>
        <taxon>Bacilli</taxon>
        <taxon>Bacillales</taxon>
        <taxon>Paenibacillaceae</taxon>
        <taxon>Cohnella</taxon>
    </lineage>
</organism>
<proteinExistence type="predicted"/>
<dbReference type="EMBL" id="JXAL01000026">
    <property type="protein sequence ID" value="KIL34798.1"/>
    <property type="molecule type" value="Genomic_DNA"/>
</dbReference>
<accession>A0ABR5A165</accession>
<protein>
    <submittedName>
        <fullName evidence="1">Uncharacterized protein</fullName>
    </submittedName>
</protein>
<reference evidence="1 2" key="1">
    <citation type="submission" date="2014-12" db="EMBL/GenBank/DDBJ databases">
        <title>Draft genome sequence of Cohnella kolymensis strain B-2846.</title>
        <authorList>
            <person name="Karlyshev A.V."/>
            <person name="Kudryashova E.B."/>
        </authorList>
    </citation>
    <scope>NUCLEOTIDE SEQUENCE [LARGE SCALE GENOMIC DNA]</scope>
    <source>
        <strain evidence="1 2">VKM B-2846</strain>
    </source>
</reference>
<name>A0ABR5A165_9BACL</name>
<dbReference type="RefSeq" id="WP_041065919.1">
    <property type="nucleotide sequence ID" value="NZ_JXAL01000026.1"/>
</dbReference>
<dbReference type="Proteomes" id="UP000054526">
    <property type="component" value="Unassembled WGS sequence"/>
</dbReference>
<keyword evidence="2" id="KW-1185">Reference proteome</keyword>
<evidence type="ECO:0000313" key="2">
    <source>
        <dbReference type="Proteomes" id="UP000054526"/>
    </source>
</evidence>
<gene>
    <name evidence="1" type="ORF">SD71_17385</name>
</gene>
<evidence type="ECO:0000313" key="1">
    <source>
        <dbReference type="EMBL" id="KIL34798.1"/>
    </source>
</evidence>